<evidence type="ECO:0000256" key="1">
    <source>
        <dbReference type="SAM" id="MobiDB-lite"/>
    </source>
</evidence>
<feature type="region of interest" description="Disordered" evidence="1">
    <location>
        <begin position="81"/>
        <end position="103"/>
    </location>
</feature>
<name>A0A517Z250_9PLAN</name>
<protein>
    <submittedName>
        <fullName evidence="2">Uncharacterized protein</fullName>
    </submittedName>
</protein>
<dbReference type="KEGG" id="mri:Mal4_08330"/>
<dbReference type="AlphaFoldDB" id="A0A517Z250"/>
<feature type="compositionally biased region" description="Polar residues" evidence="1">
    <location>
        <begin position="227"/>
        <end position="244"/>
    </location>
</feature>
<dbReference type="EMBL" id="CP036275">
    <property type="protein sequence ID" value="QDU36546.1"/>
    <property type="molecule type" value="Genomic_DNA"/>
</dbReference>
<sequence>MTHPARLKVGVTHGNVGCCRRRRRTIEPSSTPESALNGASRSFPCDAHQAAWNAAGWPAVTHPTRLKVGVTHGNVGCCRRRRRTIEPSSTPESALKGASRSFPGDAHRTAWNAAGLPAVTHPTRLKVAVTRGNAGCCRRRRRTIEPSSTPESALKGASRSFPGDAHRTAWNAAGLPAVTHPARLAMTSSHRSNGTSKVVRHHPRADARGSPSASQAFPQDSRLETHSPGTITIQPTPNLSVTWP</sequence>
<accession>A0A517Z250</accession>
<feature type="compositionally biased region" description="Polar residues" evidence="1">
    <location>
        <begin position="187"/>
        <end position="196"/>
    </location>
</feature>
<gene>
    <name evidence="2" type="ORF">Mal4_08330</name>
</gene>
<feature type="region of interest" description="Disordered" evidence="1">
    <location>
        <begin position="187"/>
        <end position="244"/>
    </location>
</feature>
<evidence type="ECO:0000313" key="3">
    <source>
        <dbReference type="Proteomes" id="UP000320496"/>
    </source>
</evidence>
<evidence type="ECO:0000313" key="2">
    <source>
        <dbReference type="EMBL" id="QDU36546.1"/>
    </source>
</evidence>
<organism evidence="2 3">
    <name type="scientific">Maioricimonas rarisocia</name>
    <dbReference type="NCBI Taxonomy" id="2528026"/>
    <lineage>
        <taxon>Bacteria</taxon>
        <taxon>Pseudomonadati</taxon>
        <taxon>Planctomycetota</taxon>
        <taxon>Planctomycetia</taxon>
        <taxon>Planctomycetales</taxon>
        <taxon>Planctomycetaceae</taxon>
        <taxon>Maioricimonas</taxon>
    </lineage>
</organism>
<reference evidence="2 3" key="1">
    <citation type="submission" date="2019-02" db="EMBL/GenBank/DDBJ databases">
        <title>Deep-cultivation of Planctomycetes and their phenomic and genomic characterization uncovers novel biology.</title>
        <authorList>
            <person name="Wiegand S."/>
            <person name="Jogler M."/>
            <person name="Boedeker C."/>
            <person name="Pinto D."/>
            <person name="Vollmers J."/>
            <person name="Rivas-Marin E."/>
            <person name="Kohn T."/>
            <person name="Peeters S.H."/>
            <person name="Heuer A."/>
            <person name="Rast P."/>
            <person name="Oberbeckmann S."/>
            <person name="Bunk B."/>
            <person name="Jeske O."/>
            <person name="Meyerdierks A."/>
            <person name="Storesund J.E."/>
            <person name="Kallscheuer N."/>
            <person name="Luecker S."/>
            <person name="Lage O.M."/>
            <person name="Pohl T."/>
            <person name="Merkel B.J."/>
            <person name="Hornburger P."/>
            <person name="Mueller R.-W."/>
            <person name="Bruemmer F."/>
            <person name="Labrenz M."/>
            <person name="Spormann A.M."/>
            <person name="Op den Camp H."/>
            <person name="Overmann J."/>
            <person name="Amann R."/>
            <person name="Jetten M.S.M."/>
            <person name="Mascher T."/>
            <person name="Medema M.H."/>
            <person name="Devos D.P."/>
            <person name="Kaster A.-K."/>
            <person name="Ovreas L."/>
            <person name="Rohde M."/>
            <person name="Galperin M.Y."/>
            <person name="Jogler C."/>
        </authorList>
    </citation>
    <scope>NUCLEOTIDE SEQUENCE [LARGE SCALE GENOMIC DNA]</scope>
    <source>
        <strain evidence="2 3">Mal4</strain>
    </source>
</reference>
<dbReference type="Proteomes" id="UP000320496">
    <property type="component" value="Chromosome"/>
</dbReference>
<proteinExistence type="predicted"/>
<keyword evidence="3" id="KW-1185">Reference proteome</keyword>